<organism evidence="1 2">
    <name type="scientific">Chloebia gouldiae</name>
    <name type="common">Gouldian finch</name>
    <name type="synonym">Erythrura gouldiae</name>
    <dbReference type="NCBI Taxonomy" id="44316"/>
    <lineage>
        <taxon>Eukaryota</taxon>
        <taxon>Metazoa</taxon>
        <taxon>Chordata</taxon>
        <taxon>Craniata</taxon>
        <taxon>Vertebrata</taxon>
        <taxon>Euteleostomi</taxon>
        <taxon>Archelosauria</taxon>
        <taxon>Archosauria</taxon>
        <taxon>Dinosauria</taxon>
        <taxon>Saurischia</taxon>
        <taxon>Theropoda</taxon>
        <taxon>Coelurosauria</taxon>
        <taxon>Aves</taxon>
        <taxon>Neognathae</taxon>
        <taxon>Neoaves</taxon>
        <taxon>Telluraves</taxon>
        <taxon>Australaves</taxon>
        <taxon>Passeriformes</taxon>
        <taxon>Passeroidea</taxon>
        <taxon>Passeridae</taxon>
        <taxon>Chloebia</taxon>
    </lineage>
</organism>
<name>A0A3L8RT41_CHLGU</name>
<evidence type="ECO:0000313" key="2">
    <source>
        <dbReference type="Proteomes" id="UP000276834"/>
    </source>
</evidence>
<reference evidence="1 2" key="1">
    <citation type="journal article" date="2018" name="Proc. R. Soc. B">
        <title>A non-coding region near Follistatin controls head colour polymorphism in the Gouldian finch.</title>
        <authorList>
            <person name="Toomey M.B."/>
            <person name="Marques C.I."/>
            <person name="Andrade P."/>
            <person name="Araujo P.M."/>
            <person name="Sabatino S."/>
            <person name="Gazda M.A."/>
            <person name="Afonso S."/>
            <person name="Lopes R.J."/>
            <person name="Corbo J.C."/>
            <person name="Carneiro M."/>
        </authorList>
    </citation>
    <scope>NUCLEOTIDE SEQUENCE [LARGE SCALE GENOMIC DNA]</scope>
    <source>
        <strain evidence="1">Red01</strain>
        <tissue evidence="1">Muscle</tissue>
    </source>
</reference>
<comment type="caution">
    <text evidence="1">The sequence shown here is derived from an EMBL/GenBank/DDBJ whole genome shotgun (WGS) entry which is preliminary data.</text>
</comment>
<evidence type="ECO:0000313" key="1">
    <source>
        <dbReference type="EMBL" id="RLV84441.1"/>
    </source>
</evidence>
<feature type="non-terminal residue" evidence="1">
    <location>
        <position position="1"/>
    </location>
</feature>
<sequence>EGPKDPCDDTGWWLSHHPRVREILELVIGKCDGHQVTRALPRDKEKAWKSHGNGKIGYPVLGKGDVEGLDKVQGRERGWSSWRREWRILRELKEGSRGNFGLFQGGIGQDKWEQPRAVPGLEIWENSSWKGLGRGCPGRVGVTTPGCIQGIPGHSRQYRGGAFDPSSELLETARLPLTRLSRLGRLAVCGCGCKTHQEAPCSSPSIPLQNPGAEVMRGGIRNPKPPNLCTAAAAPSGSEMKGSRQLECAGQRFRVLVQSEGFVTLGSDSGSSEVPPPGLGVFSPGASQAWYKSSSSAQLFHHSPAFLLSVR</sequence>
<dbReference type="Proteomes" id="UP000276834">
    <property type="component" value="Unassembled WGS sequence"/>
</dbReference>
<proteinExistence type="predicted"/>
<dbReference type="EMBL" id="QUSF01000272">
    <property type="protein sequence ID" value="RLV84441.1"/>
    <property type="molecule type" value="Genomic_DNA"/>
</dbReference>
<accession>A0A3L8RT41</accession>
<dbReference type="AlphaFoldDB" id="A0A3L8RT41"/>
<feature type="non-terminal residue" evidence="1">
    <location>
        <position position="311"/>
    </location>
</feature>
<protein>
    <submittedName>
        <fullName evidence="1">Uncharacterized protein</fullName>
    </submittedName>
</protein>
<keyword evidence="2" id="KW-1185">Reference proteome</keyword>
<gene>
    <name evidence="1" type="ORF">DV515_00016222</name>
</gene>